<sequence length="713" mass="81172">MASPLGIKLSYFHRFIALHGGREAFQGLTTAQVCFQYVVPYTEPSQLSLVDHVRLNTQDRDFVQIANWYVSHAWIYLFLETIESLESFFKRMNIEDPVVWFCVFNNNQHQVDEHPFEWWQSTFKDSLAAIGNVVMIMHPWKNPITLTRSWCVFELYVSIVVGATFELAMAANQEEILFQDTLDDMGEFLAVLGSVNSEKAMATVATDKENIDRVIICEVGFMELDRMVFDRFKQWMINAIQIRMEKASGPLEIAKYNYSMAEFLGVQGNLVQGIRFGEIALKIYSTELGEKSFEALRSKAQLAMYYGCHDTPRSVWETMLLDAISDLTIVAGRDHFITISALHQLGQLYVNLDELEVGINLLLEVKELMLLHYGSEHKYFLTLGNELDIALAQYGEELLGENTNAQHAHTILAKNLGDNHPFTLMALENVALVCQENEEFIKAIELQTEIYEKTLRNFGPNATESLQKLNMLAMVYIKAKYFDIALEKLESCIAIASKSLSPDSIAIVQALSSMGMAYVGLNQYELACTCLFDALVRWETQDIKTFRDESLYVLFDCHERLNIVYDLNVINQLIKWLHDTDQWNETRMFSACTLCSIPELYGTIYLCPQCPLNQIRVCAACFEIVPSCVECGYVLKESIPPPRRLLQLKINLLGEFGDNDGAKATSKELQEYCKNSNIILPDSKEVLSSTETQDETLNEKSSTELTSYAILND</sequence>
<dbReference type="PANTHER" id="PTHR45641">
    <property type="entry name" value="TETRATRICOPEPTIDE REPEAT PROTEIN (AFU_ORTHOLOGUE AFUA_6G03870)"/>
    <property type="match status" value="1"/>
</dbReference>
<reference evidence="3 4" key="1">
    <citation type="journal article" date="2014" name="Genome Biol. Evol.">
        <title>The secreted proteins of Achlya hypogyna and Thraustotheca clavata identify the ancestral oomycete secretome and reveal gene acquisitions by horizontal gene transfer.</title>
        <authorList>
            <person name="Misner I."/>
            <person name="Blouin N."/>
            <person name="Leonard G."/>
            <person name="Richards T.A."/>
            <person name="Lane C.E."/>
        </authorList>
    </citation>
    <scope>NUCLEOTIDE SEQUENCE [LARGE SCALE GENOMIC DNA]</scope>
    <source>
        <strain evidence="3 4">ATCC 34112</strain>
    </source>
</reference>
<name>A0A1V9ZXR7_9STRA</name>
<protein>
    <submittedName>
        <fullName evidence="3">Mbre TPR repeat protein</fullName>
    </submittedName>
</protein>
<evidence type="ECO:0000256" key="2">
    <source>
        <dbReference type="ARBA" id="ARBA00022803"/>
    </source>
</evidence>
<keyword evidence="1" id="KW-0677">Repeat</keyword>
<dbReference type="PANTHER" id="PTHR45641:SF19">
    <property type="entry name" value="NEPHROCYSTIN-3"/>
    <property type="match status" value="1"/>
</dbReference>
<dbReference type="InterPro" id="IPR011990">
    <property type="entry name" value="TPR-like_helical_dom_sf"/>
</dbReference>
<comment type="caution">
    <text evidence="3">The sequence shown here is derived from an EMBL/GenBank/DDBJ whole genome shotgun (WGS) entry which is preliminary data.</text>
</comment>
<dbReference type="AlphaFoldDB" id="A0A1V9ZXR7"/>
<gene>
    <name evidence="3" type="ORF">THRCLA_04865</name>
</gene>
<evidence type="ECO:0000313" key="3">
    <source>
        <dbReference type="EMBL" id="OQS02804.1"/>
    </source>
</evidence>
<evidence type="ECO:0000256" key="1">
    <source>
        <dbReference type="ARBA" id="ARBA00022737"/>
    </source>
</evidence>
<keyword evidence="4" id="KW-1185">Reference proteome</keyword>
<accession>A0A1V9ZXR7</accession>
<dbReference type="SUPFAM" id="SSF48452">
    <property type="entry name" value="TPR-like"/>
    <property type="match status" value="1"/>
</dbReference>
<organism evidence="3 4">
    <name type="scientific">Thraustotheca clavata</name>
    <dbReference type="NCBI Taxonomy" id="74557"/>
    <lineage>
        <taxon>Eukaryota</taxon>
        <taxon>Sar</taxon>
        <taxon>Stramenopiles</taxon>
        <taxon>Oomycota</taxon>
        <taxon>Saprolegniomycetes</taxon>
        <taxon>Saprolegniales</taxon>
        <taxon>Achlyaceae</taxon>
        <taxon>Thraustotheca</taxon>
    </lineage>
</organism>
<dbReference type="Gene3D" id="1.25.40.10">
    <property type="entry name" value="Tetratricopeptide repeat domain"/>
    <property type="match status" value="2"/>
</dbReference>
<dbReference type="Proteomes" id="UP000243217">
    <property type="component" value="Unassembled WGS sequence"/>
</dbReference>
<proteinExistence type="predicted"/>
<dbReference type="OrthoDB" id="435799at2759"/>
<evidence type="ECO:0000313" key="4">
    <source>
        <dbReference type="Proteomes" id="UP000243217"/>
    </source>
</evidence>
<dbReference type="STRING" id="74557.A0A1V9ZXR7"/>
<keyword evidence="2" id="KW-0802">TPR repeat</keyword>
<dbReference type="EMBL" id="JNBS01001075">
    <property type="protein sequence ID" value="OQS02804.1"/>
    <property type="molecule type" value="Genomic_DNA"/>
</dbReference>